<dbReference type="Gene3D" id="2.60.120.10">
    <property type="entry name" value="Jelly Rolls"/>
    <property type="match status" value="1"/>
</dbReference>
<dbReference type="PANTHER" id="PTHR43280:SF28">
    <property type="entry name" value="HTH-TYPE TRANSCRIPTIONAL ACTIVATOR RHAS"/>
    <property type="match status" value="1"/>
</dbReference>
<name>A0ABT1EG03_9FIRM</name>
<dbReference type="InterPro" id="IPR020449">
    <property type="entry name" value="Tscrpt_reg_AraC-type_HTH"/>
</dbReference>
<keyword evidence="3" id="KW-0804">Transcription</keyword>
<dbReference type="InterPro" id="IPR003313">
    <property type="entry name" value="AraC-bd"/>
</dbReference>
<evidence type="ECO:0000259" key="4">
    <source>
        <dbReference type="PROSITE" id="PS01124"/>
    </source>
</evidence>
<dbReference type="PANTHER" id="PTHR43280">
    <property type="entry name" value="ARAC-FAMILY TRANSCRIPTIONAL REGULATOR"/>
    <property type="match status" value="1"/>
</dbReference>
<dbReference type="Pfam" id="PF02311">
    <property type="entry name" value="AraC_binding"/>
    <property type="match status" value="1"/>
</dbReference>
<evidence type="ECO:0000313" key="5">
    <source>
        <dbReference type="EMBL" id="MCP1109628.1"/>
    </source>
</evidence>
<dbReference type="PRINTS" id="PR00032">
    <property type="entry name" value="HTHARAC"/>
</dbReference>
<dbReference type="Pfam" id="PF12833">
    <property type="entry name" value="HTH_18"/>
    <property type="match status" value="1"/>
</dbReference>
<dbReference type="Gene3D" id="1.10.10.60">
    <property type="entry name" value="Homeodomain-like"/>
    <property type="match status" value="2"/>
</dbReference>
<dbReference type="PROSITE" id="PS01124">
    <property type="entry name" value="HTH_ARAC_FAMILY_2"/>
    <property type="match status" value="1"/>
</dbReference>
<proteinExistence type="predicted"/>
<evidence type="ECO:0000256" key="1">
    <source>
        <dbReference type="ARBA" id="ARBA00023015"/>
    </source>
</evidence>
<evidence type="ECO:0000256" key="2">
    <source>
        <dbReference type="ARBA" id="ARBA00023125"/>
    </source>
</evidence>
<feature type="domain" description="HTH araC/xylS-type" evidence="4">
    <location>
        <begin position="226"/>
        <end position="323"/>
    </location>
</feature>
<protein>
    <submittedName>
        <fullName evidence="5">AraC family transcriptional regulator</fullName>
    </submittedName>
</protein>
<dbReference type="SUPFAM" id="SSF46689">
    <property type="entry name" value="Homeodomain-like"/>
    <property type="match status" value="1"/>
</dbReference>
<dbReference type="InterPro" id="IPR018060">
    <property type="entry name" value="HTH_AraC"/>
</dbReference>
<dbReference type="InterPro" id="IPR009057">
    <property type="entry name" value="Homeodomain-like_sf"/>
</dbReference>
<dbReference type="InterPro" id="IPR014710">
    <property type="entry name" value="RmlC-like_jellyroll"/>
</dbReference>
<dbReference type="SUPFAM" id="SSF51215">
    <property type="entry name" value="Regulatory protein AraC"/>
    <property type="match status" value="1"/>
</dbReference>
<evidence type="ECO:0000313" key="6">
    <source>
        <dbReference type="Proteomes" id="UP001523565"/>
    </source>
</evidence>
<dbReference type="InterPro" id="IPR037923">
    <property type="entry name" value="HTH-like"/>
</dbReference>
<reference evidence="5 6" key="1">
    <citation type="journal article" date="2022" name="Genome Biol. Evol.">
        <title>Host diet, physiology and behaviors set the stage for Lachnospiraceae cladogenesis.</title>
        <authorList>
            <person name="Vera-Ponce De Leon A."/>
            <person name="Schneider M."/>
            <person name="Jahnes B.C."/>
            <person name="Sadowski V."/>
            <person name="Camuy-Velez L.A."/>
            <person name="Duan J."/>
            <person name="Sabree Z.L."/>
        </authorList>
    </citation>
    <scope>NUCLEOTIDE SEQUENCE [LARGE SCALE GENOMIC DNA]</scope>
    <source>
        <strain evidence="5 6">PAL227</strain>
    </source>
</reference>
<keyword evidence="1" id="KW-0805">Transcription regulation</keyword>
<evidence type="ECO:0000256" key="3">
    <source>
        <dbReference type="ARBA" id="ARBA00023163"/>
    </source>
</evidence>
<dbReference type="SMART" id="SM00342">
    <property type="entry name" value="HTH_ARAC"/>
    <property type="match status" value="1"/>
</dbReference>
<accession>A0ABT1EG03</accession>
<keyword evidence="6" id="KW-1185">Reference proteome</keyword>
<organism evidence="5 6">
    <name type="scientific">Ohessyouella blattaphilus</name>
    <dbReference type="NCBI Taxonomy" id="2949333"/>
    <lineage>
        <taxon>Bacteria</taxon>
        <taxon>Bacillati</taxon>
        <taxon>Bacillota</taxon>
        <taxon>Clostridia</taxon>
        <taxon>Lachnospirales</taxon>
        <taxon>Lachnospiraceae</taxon>
        <taxon>Ohessyouella</taxon>
    </lineage>
</organism>
<dbReference type="Proteomes" id="UP001523565">
    <property type="component" value="Unassembled WGS sequence"/>
</dbReference>
<sequence length="326" mass="38376">MSLRAFNQYIDMYLKENPLPDDAHFQELIQANLIKENESLSSFSLSTSDDNILVQLHPFVVSRYVGIHYHDYFELIYISRGRCTQTINGVSRDMKEGDLCLLTPNDHHAIATSHPSDLLFNIIIRPSLFEESFFSLIAENDVISRFFLTALFTQSAEQSYLYFPRHENTNLANHIQSLIKECFEKNLGYKKSMECYLALLFTELTRCHKDRIDKENYETMGNNQLSEILAYINLHKKDITLNAVAKKFHYHPKYLSALIKKYTNKSFSEFLQEAKLHEVCSYLRNTTLSIDEIIQIIGYYDRSYFNRLFKKNYHMTPSEYREKVKK</sequence>
<keyword evidence="2" id="KW-0238">DNA-binding</keyword>
<dbReference type="EMBL" id="JAMZFV010000005">
    <property type="protein sequence ID" value="MCP1109628.1"/>
    <property type="molecule type" value="Genomic_DNA"/>
</dbReference>
<comment type="caution">
    <text evidence="5">The sequence shown here is derived from an EMBL/GenBank/DDBJ whole genome shotgun (WGS) entry which is preliminary data.</text>
</comment>
<gene>
    <name evidence="5" type="ORF">NK118_05095</name>
</gene>
<dbReference type="RefSeq" id="WP_262068509.1">
    <property type="nucleotide sequence ID" value="NZ_JAMXOC010000005.1"/>
</dbReference>